<dbReference type="OrthoDB" id="5989967at2759"/>
<organism evidence="4 5">
    <name type="scientific">Symbiodinium natans</name>
    <dbReference type="NCBI Taxonomy" id="878477"/>
    <lineage>
        <taxon>Eukaryota</taxon>
        <taxon>Sar</taxon>
        <taxon>Alveolata</taxon>
        <taxon>Dinophyceae</taxon>
        <taxon>Suessiales</taxon>
        <taxon>Symbiodiniaceae</taxon>
        <taxon>Symbiodinium</taxon>
    </lineage>
</organism>
<feature type="region of interest" description="Disordered" evidence="2">
    <location>
        <begin position="264"/>
        <end position="284"/>
    </location>
</feature>
<gene>
    <name evidence="4" type="primary">kif7</name>
    <name evidence="4" type="ORF">SNAT2548_LOCUS5787</name>
</gene>
<dbReference type="InterPro" id="IPR055256">
    <property type="entry name" value="KH_1_KHDC4/BBP-like"/>
</dbReference>
<evidence type="ECO:0000259" key="3">
    <source>
        <dbReference type="Pfam" id="PF22675"/>
    </source>
</evidence>
<keyword evidence="1" id="KW-0694">RNA-binding</keyword>
<proteinExistence type="predicted"/>
<dbReference type="InterPro" id="IPR036612">
    <property type="entry name" value="KH_dom_type_1_sf"/>
</dbReference>
<dbReference type="PROSITE" id="PS50084">
    <property type="entry name" value="KH_TYPE_1"/>
    <property type="match status" value="1"/>
</dbReference>
<dbReference type="GO" id="GO:0005634">
    <property type="term" value="C:nucleus"/>
    <property type="evidence" value="ECO:0007669"/>
    <property type="project" value="InterPro"/>
</dbReference>
<comment type="caution">
    <text evidence="4">The sequence shown here is derived from an EMBL/GenBank/DDBJ whole genome shotgun (WGS) entry which is preliminary data.</text>
</comment>
<evidence type="ECO:0000256" key="1">
    <source>
        <dbReference type="PROSITE-ProRule" id="PRU00117"/>
    </source>
</evidence>
<dbReference type="Proteomes" id="UP000604046">
    <property type="component" value="Unassembled WGS sequence"/>
</dbReference>
<sequence length="293" mass="31811">MQRSSPNTGHALPHASWICANAGHERRSVTMPSVQQEAEWHRPPPGIPSPSQVAHEGATHTPSPTTLTEEAAPEVEPDEHKAEQASEATSARSRKSRGLPPRGLARPARQTDSNRYWCSFHLQQAYTQFAVVPAIIGKKGCNTRAIFEKTGAKIRVRGRGSGHMEAASGREAPAGLMVTVSSNSFEWDGFVEAVRLTGELLDRVQHKMYEMTDKHKHLGELCWQVTLHNGNTHRLAAGQLVAEDTGEPVKLQQGFGILGSNAREAAANPETGKSQWPASEQADVDVMATGLAR</sequence>
<evidence type="ECO:0000256" key="2">
    <source>
        <dbReference type="SAM" id="MobiDB-lite"/>
    </source>
</evidence>
<dbReference type="SUPFAM" id="SSF54791">
    <property type="entry name" value="Eukaryotic type KH-domain (KH-domain type I)"/>
    <property type="match status" value="1"/>
</dbReference>
<dbReference type="PANTHER" id="PTHR15744">
    <property type="entry name" value="BLOM7"/>
    <property type="match status" value="1"/>
</dbReference>
<dbReference type="InterPro" id="IPR031121">
    <property type="entry name" value="RIK/BLOM7"/>
</dbReference>
<feature type="domain" description="KHDC4/BBP-like KH-domain type I" evidence="3">
    <location>
        <begin position="126"/>
        <end position="202"/>
    </location>
</feature>
<reference evidence="4" key="1">
    <citation type="submission" date="2021-02" db="EMBL/GenBank/DDBJ databases">
        <authorList>
            <person name="Dougan E. K."/>
            <person name="Rhodes N."/>
            <person name="Thang M."/>
            <person name="Chan C."/>
        </authorList>
    </citation>
    <scope>NUCLEOTIDE SEQUENCE</scope>
</reference>
<dbReference type="PANTHER" id="PTHR15744:SF0">
    <property type="entry name" value="KH HOMOLOGY DOMAIN-CONTAINING PROTEIN 4"/>
    <property type="match status" value="1"/>
</dbReference>
<feature type="region of interest" description="Disordered" evidence="2">
    <location>
        <begin position="26"/>
        <end position="110"/>
    </location>
</feature>
<dbReference type="GO" id="GO:0003723">
    <property type="term" value="F:RNA binding"/>
    <property type="evidence" value="ECO:0007669"/>
    <property type="project" value="UniProtKB-UniRule"/>
</dbReference>
<dbReference type="Gene3D" id="3.30.1370.10">
    <property type="entry name" value="K Homology domain, type 1"/>
    <property type="match status" value="1"/>
</dbReference>
<dbReference type="AlphaFoldDB" id="A0A812J7K8"/>
<evidence type="ECO:0000313" key="4">
    <source>
        <dbReference type="EMBL" id="CAE7198906.1"/>
    </source>
</evidence>
<name>A0A812J7K8_9DINO</name>
<accession>A0A812J7K8</accession>
<evidence type="ECO:0000313" key="5">
    <source>
        <dbReference type="Proteomes" id="UP000604046"/>
    </source>
</evidence>
<keyword evidence="5" id="KW-1185">Reference proteome</keyword>
<dbReference type="EMBL" id="CAJNDS010000375">
    <property type="protein sequence ID" value="CAE7198906.1"/>
    <property type="molecule type" value="Genomic_DNA"/>
</dbReference>
<dbReference type="Pfam" id="PF22675">
    <property type="entry name" value="KH-I_KHDC4-BBP"/>
    <property type="match status" value="1"/>
</dbReference>
<protein>
    <submittedName>
        <fullName evidence="4">Kif7 protein</fullName>
    </submittedName>
</protein>